<evidence type="ECO:0000313" key="3">
    <source>
        <dbReference type="Proteomes" id="UP000196708"/>
    </source>
</evidence>
<name>A0A1Z2SH65_VIBGA</name>
<accession>A0A1Z2SH65</accession>
<organism evidence="2 3">
    <name type="scientific">Vibrio gazogenes</name>
    <dbReference type="NCBI Taxonomy" id="687"/>
    <lineage>
        <taxon>Bacteria</taxon>
        <taxon>Pseudomonadati</taxon>
        <taxon>Pseudomonadota</taxon>
        <taxon>Gammaproteobacteria</taxon>
        <taxon>Vibrionales</taxon>
        <taxon>Vibrionaceae</taxon>
        <taxon>Vibrio</taxon>
    </lineage>
</organism>
<keyword evidence="1" id="KW-0812">Transmembrane</keyword>
<feature type="transmembrane region" description="Helical" evidence="1">
    <location>
        <begin position="69"/>
        <end position="89"/>
    </location>
</feature>
<evidence type="ECO:0000256" key="1">
    <source>
        <dbReference type="SAM" id="Phobius"/>
    </source>
</evidence>
<proteinExistence type="predicted"/>
<dbReference type="Proteomes" id="UP000196708">
    <property type="component" value="Chromosome 1"/>
</dbReference>
<dbReference type="AlphaFoldDB" id="A0A1Z2SH65"/>
<dbReference type="RefSeq" id="WP_088134219.1">
    <property type="nucleotide sequence ID" value="NZ_CP018835.1"/>
</dbReference>
<sequence length="247" mass="28956">MENNDRQERIEKLMREPSPLEVTNYEEKIRRNLLIVSIIVFALTYLQLVPASDSKLFGLSFDNLTPKSIYIILLIIIVYELIHYVWLILNKLAYWRVRLTGTYPGVSRGNTGMRFGTEFDSKDHSGEQKNSTFYVWMLDSKSSFKEVFQNYDSKWNSIEMATFDNQSLDQKTAEGILEKLNEISQLQIRLEGHVTNVRIEASFNRFEKWYSMMIRSQSLRWIILDFLLPILGGLGALVALLYRWYGL</sequence>
<keyword evidence="1" id="KW-0472">Membrane</keyword>
<protein>
    <submittedName>
        <fullName evidence="2">Uncharacterized protein</fullName>
    </submittedName>
</protein>
<gene>
    <name evidence="2" type="ORF">BSQ33_12730</name>
</gene>
<feature type="transmembrane region" description="Helical" evidence="1">
    <location>
        <begin position="221"/>
        <end position="245"/>
    </location>
</feature>
<reference evidence="2 3" key="1">
    <citation type="submission" date="2016-12" db="EMBL/GenBank/DDBJ databases">
        <authorList>
            <person name="Song W.-J."/>
            <person name="Kurnit D.M."/>
        </authorList>
    </citation>
    <scope>NUCLEOTIDE SEQUENCE [LARGE SCALE GENOMIC DNA]</scope>
    <source>
        <strain evidence="2 3">ATCC 43942</strain>
    </source>
</reference>
<dbReference type="KEGG" id="vga:BSQ33_12730"/>
<evidence type="ECO:0000313" key="2">
    <source>
        <dbReference type="EMBL" id="ASA56475.1"/>
    </source>
</evidence>
<dbReference type="OrthoDB" id="5906357at2"/>
<keyword evidence="1" id="KW-1133">Transmembrane helix</keyword>
<feature type="transmembrane region" description="Helical" evidence="1">
    <location>
        <begin position="33"/>
        <end position="49"/>
    </location>
</feature>
<dbReference type="EMBL" id="CP018835">
    <property type="protein sequence ID" value="ASA56475.1"/>
    <property type="molecule type" value="Genomic_DNA"/>
</dbReference>